<gene>
    <name evidence="1" type="ORF">ACI1P1_13285</name>
</gene>
<evidence type="ECO:0000313" key="1">
    <source>
        <dbReference type="EMBL" id="MFM9329263.1"/>
    </source>
</evidence>
<reference evidence="1" key="1">
    <citation type="submission" date="2024-12" db="EMBL/GenBank/DDBJ databases">
        <authorList>
            <person name="Wu N."/>
        </authorList>
    </citation>
    <scope>NUCLEOTIDE SEQUENCE</scope>
    <source>
        <strain evidence="1">P15</strain>
    </source>
</reference>
<sequence>MADIKHGQTVREASDAEGLQKWADPGKAQIVDAASFGIMPDTGEDQALAVYRAIQHCRTIPEAVLWFPPGRYDFWPELAYEGVFTISNHDNDCSRRVAFPLTGMRNFTLDAEGAEFIFHSLIIPFWLENSANVRLTGFKVDWDIPMMGQGTVVAADGNWFDIALDEGYHYRVADGKLVVQGEEWERDVWGLLEFDPLTRATAYGSADQWSYDSYGGLSVEERGPGVIRYTGNRSARRPVNGNKMIFRCGLRDHPAIALSRCSDIRVEDVTIYHALGMGVIAQNSRDVSLHRFQVTLRPGTSRVFSTKADATHFVYCSGTVSLTDCLLEYQLDDPCNIHGIYGSIVRLLASDTLLVRLVHGQQQGMEIAEAGESLTFVSGKTLQACGALELAAVERVNREYMVMVFAGEIPAEFGPGDAVENRGRSADVVIRGCTVRKNRARGLLLTTPGEVLVEDNDISAPGAGIKICGDVNFWFESGATRRIVIRNNRFGDCNYAYPSWGKAVIDIDPVVKNLAPRHGYYHGEVIIEGNSFRTFDRGLVRGHSLERLVFRDNRVEPSGTYPPHGGAVEAVELRACGQLEASGNSFAGQPGMLRVDDHLLELSGEMRLGSE</sequence>
<keyword evidence="2" id="KW-1185">Reference proteome</keyword>
<name>A0ACC7NWY0_9BACL</name>
<dbReference type="EMBL" id="JBJURJ010000008">
    <property type="protein sequence ID" value="MFM9329263.1"/>
    <property type="molecule type" value="Genomic_DNA"/>
</dbReference>
<dbReference type="Proteomes" id="UP001631969">
    <property type="component" value="Unassembled WGS sequence"/>
</dbReference>
<evidence type="ECO:0000313" key="2">
    <source>
        <dbReference type="Proteomes" id="UP001631969"/>
    </source>
</evidence>
<accession>A0ACC7NWY0</accession>
<proteinExistence type="predicted"/>
<organism evidence="1 2">
    <name type="scientific">Paenibacillus mesotrionivorans</name>
    <dbReference type="NCBI Taxonomy" id="3160968"/>
    <lineage>
        <taxon>Bacteria</taxon>
        <taxon>Bacillati</taxon>
        <taxon>Bacillota</taxon>
        <taxon>Bacilli</taxon>
        <taxon>Bacillales</taxon>
        <taxon>Paenibacillaceae</taxon>
        <taxon>Paenibacillus</taxon>
    </lineage>
</organism>
<comment type="caution">
    <text evidence="1">The sequence shown here is derived from an EMBL/GenBank/DDBJ whole genome shotgun (WGS) entry which is preliminary data.</text>
</comment>
<protein>
    <submittedName>
        <fullName evidence="1">Right-handed parallel beta-helix repeat-containing protein</fullName>
    </submittedName>
</protein>